<accession>A0A401WR75</accession>
<comment type="caution">
    <text evidence="1">The sequence shown here is derived from an EMBL/GenBank/DDBJ whole genome shotgun (WGS) entry which is preliminary data.</text>
</comment>
<proteinExistence type="predicted"/>
<reference evidence="1 2" key="1">
    <citation type="submission" date="2016-06" db="EMBL/GenBank/DDBJ databases">
        <title>Acetobacter pasteurianus NBRC 3188 whole genome sequencing project.</title>
        <authorList>
            <person name="Matsutani M."/>
            <person name="Shiwa Y."/>
            <person name="Okamoto-Kainuma A."/>
            <person name="Ishikawa M."/>
            <person name="Koizumi Y."/>
            <person name="Yoshikawa H."/>
            <person name="Yakushi T."/>
            <person name="Matsushita K."/>
        </authorList>
    </citation>
    <scope>NUCLEOTIDE SEQUENCE [LARGE SCALE GENOMIC DNA]</scope>
    <source>
        <strain evidence="1 2">NBRC 3188</strain>
    </source>
</reference>
<sequence>MPLRKGVATAKGVTVQGQGSMHPLHMAEIAR</sequence>
<evidence type="ECO:0000313" key="2">
    <source>
        <dbReference type="Proteomes" id="UP000287300"/>
    </source>
</evidence>
<dbReference type="AlphaFoldDB" id="A0A401WR75"/>
<dbReference type="EMBL" id="BDES01000006">
    <property type="protein sequence ID" value="GCD51815.1"/>
    <property type="molecule type" value="Genomic_DNA"/>
</dbReference>
<dbReference type="Proteomes" id="UP000287300">
    <property type="component" value="Unassembled WGS sequence"/>
</dbReference>
<evidence type="ECO:0000313" key="1">
    <source>
        <dbReference type="EMBL" id="GCD51815.1"/>
    </source>
</evidence>
<gene>
    <name evidence="1" type="ORF">NBRC3188_0512</name>
</gene>
<protein>
    <submittedName>
        <fullName evidence="1">Uncharacterized protein</fullName>
    </submittedName>
</protein>
<organism evidence="1 2">
    <name type="scientific">Acetobacter pasteurianus NBRC 3188</name>
    <dbReference type="NCBI Taxonomy" id="1226663"/>
    <lineage>
        <taxon>Bacteria</taxon>
        <taxon>Pseudomonadati</taxon>
        <taxon>Pseudomonadota</taxon>
        <taxon>Alphaproteobacteria</taxon>
        <taxon>Acetobacterales</taxon>
        <taxon>Acetobacteraceae</taxon>
        <taxon>Acetobacter</taxon>
    </lineage>
</organism>
<name>A0A401WR75_ACEPA</name>